<dbReference type="HOGENOM" id="CLU_1501334_0_0_9"/>
<gene>
    <name evidence="2" type="ORF">EubceDRAFT1_1013</name>
</gene>
<keyword evidence="3" id="KW-1185">Reference proteome</keyword>
<dbReference type="eggNOG" id="ENOG503428M">
    <property type="taxonomic scope" value="Bacteria"/>
</dbReference>
<keyword evidence="1" id="KW-0472">Membrane</keyword>
<keyword evidence="1" id="KW-1133">Transmembrane helix</keyword>
<feature type="transmembrane region" description="Helical" evidence="1">
    <location>
        <begin position="6"/>
        <end position="23"/>
    </location>
</feature>
<protein>
    <submittedName>
        <fullName evidence="2">Uncharacterized protein</fullName>
    </submittedName>
</protein>
<dbReference type="STRING" id="633697.EubceDRAFT1_1013"/>
<dbReference type="Pfam" id="PF20357">
    <property type="entry name" value="DUF6652"/>
    <property type="match status" value="1"/>
</dbReference>
<name>I5ASR5_EUBC6</name>
<dbReference type="AlphaFoldDB" id="I5ASR5"/>
<dbReference type="OrthoDB" id="2040467at2"/>
<accession>I5ASR5</accession>
<evidence type="ECO:0000313" key="2">
    <source>
        <dbReference type="EMBL" id="EIM56838.1"/>
    </source>
</evidence>
<feature type="transmembrane region" description="Helical" evidence="1">
    <location>
        <begin position="76"/>
        <end position="94"/>
    </location>
</feature>
<proteinExistence type="predicted"/>
<reference evidence="2 3" key="2">
    <citation type="submission" date="2012-02" db="EMBL/GenBank/DDBJ databases">
        <title>Improved High-Quality Draft sequence of Eubacterium cellulosolvens 6.</title>
        <authorList>
            <consortium name="US DOE Joint Genome Institute"/>
            <person name="Lucas S."/>
            <person name="Han J."/>
            <person name="Lapidus A."/>
            <person name="Cheng J.-F."/>
            <person name="Goodwin L."/>
            <person name="Pitluck S."/>
            <person name="Peters L."/>
            <person name="Mikhailova N."/>
            <person name="Gu W."/>
            <person name="Detter J.C."/>
            <person name="Han C."/>
            <person name="Tapia R."/>
            <person name="Land M."/>
            <person name="Hauser L."/>
            <person name="Kyrpides N."/>
            <person name="Ivanova N."/>
            <person name="Pagani I."/>
            <person name="Johnson E."/>
            <person name="Mukhopadhyay B."/>
            <person name="Anderson I."/>
            <person name="Woyke T."/>
        </authorList>
    </citation>
    <scope>NUCLEOTIDE SEQUENCE [LARGE SCALE GENOMIC DNA]</scope>
    <source>
        <strain evidence="2 3">6</strain>
    </source>
</reference>
<feature type="transmembrane region" description="Helical" evidence="1">
    <location>
        <begin position="140"/>
        <end position="161"/>
    </location>
</feature>
<reference evidence="2 3" key="1">
    <citation type="submission" date="2010-08" db="EMBL/GenBank/DDBJ databases">
        <authorList>
            <consortium name="US DOE Joint Genome Institute (JGI-PGF)"/>
            <person name="Lucas S."/>
            <person name="Copeland A."/>
            <person name="Lapidus A."/>
            <person name="Cheng J.-F."/>
            <person name="Bruce D."/>
            <person name="Goodwin L."/>
            <person name="Pitluck S."/>
            <person name="Land M.L."/>
            <person name="Hauser L."/>
            <person name="Chang Y.-J."/>
            <person name="Anderson I.J."/>
            <person name="Johnson E."/>
            <person name="Mulhopadhyay B."/>
            <person name="Kyrpides N."/>
            <person name="Woyke T.J."/>
        </authorList>
    </citation>
    <scope>NUCLEOTIDE SEQUENCE [LARGE SCALE GENOMIC DNA]</scope>
    <source>
        <strain evidence="2 3">6</strain>
    </source>
</reference>
<keyword evidence="1" id="KW-0812">Transmembrane</keyword>
<sequence length="179" mass="20223">MENILYANAVLPYLYLVSTLMLSKIPQLGKEIGGLVYCACGIGILLQILVSIVVSVLSEDKQKLALVNKRVKMIQIPFYIIYFVLASMIFALLMALMGIGIFFLPILLAVDAAIFASTMIPSEFCAVELKTCGKISTFRMIVYLMTNCWYCVDVLIAWLMCRDFKKTPARNYLPQPQWR</sequence>
<dbReference type="EMBL" id="CM001487">
    <property type="protein sequence ID" value="EIM56838.1"/>
    <property type="molecule type" value="Genomic_DNA"/>
</dbReference>
<evidence type="ECO:0000313" key="3">
    <source>
        <dbReference type="Proteomes" id="UP000005753"/>
    </source>
</evidence>
<feature type="transmembrane region" description="Helical" evidence="1">
    <location>
        <begin position="35"/>
        <end position="56"/>
    </location>
</feature>
<organism evidence="2 3">
    <name type="scientific">Eubacterium cellulosolvens (strain ATCC 43171 / JCM 9499 / 6)</name>
    <name type="common">Cillobacterium cellulosolvens</name>
    <dbReference type="NCBI Taxonomy" id="633697"/>
    <lineage>
        <taxon>Bacteria</taxon>
        <taxon>Bacillati</taxon>
        <taxon>Bacillota</taxon>
        <taxon>Clostridia</taxon>
        <taxon>Eubacteriales</taxon>
        <taxon>Eubacteriaceae</taxon>
        <taxon>Eubacterium</taxon>
    </lineage>
</organism>
<dbReference type="InterPro" id="IPR046594">
    <property type="entry name" value="DUF6652"/>
</dbReference>
<dbReference type="Proteomes" id="UP000005753">
    <property type="component" value="Chromosome"/>
</dbReference>
<evidence type="ECO:0000256" key="1">
    <source>
        <dbReference type="SAM" id="Phobius"/>
    </source>
</evidence>